<feature type="compositionally biased region" description="Basic and acidic residues" evidence="1">
    <location>
        <begin position="1"/>
        <end position="10"/>
    </location>
</feature>
<dbReference type="EMBL" id="BAEE01000087">
    <property type="protein sequence ID" value="GAB11735.1"/>
    <property type="molecule type" value="Genomic_DNA"/>
</dbReference>
<name>G7H7B0_9ACTN</name>
<evidence type="ECO:0000259" key="3">
    <source>
        <dbReference type="Pfam" id="PF12089"/>
    </source>
</evidence>
<evidence type="ECO:0000256" key="1">
    <source>
        <dbReference type="SAM" id="MobiDB-lite"/>
    </source>
</evidence>
<evidence type="ECO:0000313" key="5">
    <source>
        <dbReference type="Proteomes" id="UP000035088"/>
    </source>
</evidence>
<accession>G7H7B0</accession>
<keyword evidence="2" id="KW-0812">Transmembrane</keyword>
<dbReference type="STRING" id="1073574.GOARA_087_00280"/>
<keyword evidence="5" id="KW-1185">Reference proteome</keyword>
<organism evidence="4 5">
    <name type="scientific">Gordonia araii NBRC 100433</name>
    <dbReference type="NCBI Taxonomy" id="1073574"/>
    <lineage>
        <taxon>Bacteria</taxon>
        <taxon>Bacillati</taxon>
        <taxon>Actinomycetota</taxon>
        <taxon>Actinomycetes</taxon>
        <taxon>Mycobacteriales</taxon>
        <taxon>Gordoniaceae</taxon>
        <taxon>Gordonia</taxon>
    </lineage>
</organism>
<evidence type="ECO:0000256" key="2">
    <source>
        <dbReference type="SAM" id="Phobius"/>
    </source>
</evidence>
<dbReference type="Pfam" id="PF12089">
    <property type="entry name" value="DUF3566"/>
    <property type="match status" value="1"/>
</dbReference>
<dbReference type="Proteomes" id="UP000035088">
    <property type="component" value="Unassembled WGS sequence"/>
</dbReference>
<feature type="transmembrane region" description="Helical" evidence="2">
    <location>
        <begin position="344"/>
        <end position="370"/>
    </location>
</feature>
<feature type="compositionally biased region" description="Low complexity" evidence="1">
    <location>
        <begin position="27"/>
        <end position="45"/>
    </location>
</feature>
<keyword evidence="2" id="KW-1133">Transmembrane helix</keyword>
<reference evidence="4 5" key="1">
    <citation type="submission" date="2011-11" db="EMBL/GenBank/DDBJ databases">
        <title>Whole genome shotgun sequence of Gordonia araii NBRC 100433.</title>
        <authorList>
            <person name="Yoshida Y."/>
            <person name="Hosoyama A."/>
            <person name="Tsuchikane K."/>
            <person name="Katsumata H."/>
            <person name="Yamazaki S."/>
            <person name="Fujita N."/>
        </authorList>
    </citation>
    <scope>NUCLEOTIDE SEQUENCE [LARGE SCALE GENOMIC DNA]</scope>
    <source>
        <strain evidence="4 5">NBRC 100433</strain>
    </source>
</reference>
<feature type="domain" description="DUF3566" evidence="3">
    <location>
        <begin position="273"/>
        <end position="386"/>
    </location>
</feature>
<evidence type="ECO:0000313" key="4">
    <source>
        <dbReference type="EMBL" id="GAB11735.1"/>
    </source>
</evidence>
<feature type="compositionally biased region" description="Low complexity" evidence="1">
    <location>
        <begin position="62"/>
        <end position="73"/>
    </location>
</feature>
<dbReference type="RefSeq" id="WP_007323810.1">
    <property type="nucleotide sequence ID" value="NZ_BAEE01000087.1"/>
</dbReference>
<feature type="transmembrane region" description="Helical" evidence="2">
    <location>
        <begin position="290"/>
        <end position="313"/>
    </location>
</feature>
<feature type="region of interest" description="Disordered" evidence="1">
    <location>
        <begin position="1"/>
        <end position="258"/>
    </location>
</feature>
<sequence length="388" mass="38490">MTTEEPDPKSSEATADQAKAEGEKAESSAGAAQAAAGRAADLAKAAEQEAESLGADSAAEPKTGGRASGAARSTSRRSTARKSTGARSGAGRSSATKTKTASAEAAGGAPAAGNQPSGDSAGQSDSGGQSSGQPAAQQGNQSAAQGGKPAGQPDGQPGGGKPGVKPPWQRADELAPDTAGNGDVPPPPPRKKPIITGTAAPKLTEPAPEPGGGDRFVESPTRNTPPVKSKNLPNLDEIHVPAPGAAQRGGPSLGQRSAPTHVGAAGAVGARALRATVQIRRIDPWSTLKISAILSVIGFFIWMIAVAVLYLILEGMGVWAQLNSSVGTLTTDGGGADALGAGTVFGWAFMLGIVNAILLTALASVGAFIYNLCADFIGGVEVTLADLD</sequence>
<dbReference type="AlphaFoldDB" id="G7H7B0"/>
<dbReference type="InterPro" id="IPR021949">
    <property type="entry name" value="DUF3566_TM"/>
</dbReference>
<feature type="compositionally biased region" description="Low complexity" evidence="1">
    <location>
        <begin position="81"/>
        <end position="155"/>
    </location>
</feature>
<gene>
    <name evidence="4" type="ORF">GOARA_087_00280</name>
</gene>
<protein>
    <recommendedName>
        <fullName evidence="3">DUF3566 domain-containing protein</fullName>
    </recommendedName>
</protein>
<comment type="caution">
    <text evidence="4">The sequence shown here is derived from an EMBL/GenBank/DDBJ whole genome shotgun (WGS) entry which is preliminary data.</text>
</comment>
<proteinExistence type="predicted"/>
<keyword evidence="2" id="KW-0472">Membrane</keyword>